<evidence type="ECO:0000313" key="2">
    <source>
        <dbReference type="EMBL" id="MCP2164012.1"/>
    </source>
</evidence>
<name>A0AAE3G991_9PSEU</name>
<sequence length="135" mass="14312">MVTTLAYFEAITEQNRVAGGPERPDRDGNAKRVARALHLAGVPLLAGTDATPYVPAHGSGLHRELVLLTEAGLSLTQALAAATSVPARHFGLTDRGRIAPGLRADLVLVDGDPTRDITASGSTVDVWRRGARQRR</sequence>
<dbReference type="Gene3D" id="3.30.110.90">
    <property type="entry name" value="Amidohydrolase"/>
    <property type="match status" value="1"/>
</dbReference>
<gene>
    <name evidence="2" type="ORF">LX83_000852</name>
</gene>
<dbReference type="InterPro" id="IPR032466">
    <property type="entry name" value="Metal_Hydrolase"/>
</dbReference>
<dbReference type="InterPro" id="IPR051781">
    <property type="entry name" value="Metallo-dep_Hydrolase"/>
</dbReference>
<comment type="caution">
    <text evidence="2">The sequence shown here is derived from an EMBL/GenBank/DDBJ whole genome shotgun (WGS) entry which is preliminary data.</text>
</comment>
<keyword evidence="3" id="KW-1185">Reference proteome</keyword>
<dbReference type="GO" id="GO:0016810">
    <property type="term" value="F:hydrolase activity, acting on carbon-nitrogen (but not peptide) bonds"/>
    <property type="evidence" value="ECO:0007669"/>
    <property type="project" value="InterPro"/>
</dbReference>
<dbReference type="Gene3D" id="2.30.40.10">
    <property type="entry name" value="Urease, subunit C, domain 1"/>
    <property type="match status" value="1"/>
</dbReference>
<protein>
    <submittedName>
        <fullName evidence="2">Amidohydrolase family protein</fullName>
    </submittedName>
</protein>
<dbReference type="InterPro" id="IPR006680">
    <property type="entry name" value="Amidohydro-rel"/>
</dbReference>
<accession>A0AAE3G991</accession>
<feature type="domain" description="Amidohydrolase-related" evidence="1">
    <location>
        <begin position="30"/>
        <end position="122"/>
    </location>
</feature>
<evidence type="ECO:0000259" key="1">
    <source>
        <dbReference type="Pfam" id="PF01979"/>
    </source>
</evidence>
<dbReference type="AlphaFoldDB" id="A0AAE3G991"/>
<proteinExistence type="predicted"/>
<reference evidence="2" key="1">
    <citation type="submission" date="2022-06" db="EMBL/GenBank/DDBJ databases">
        <title>Genomic Encyclopedia of Archaeal and Bacterial Type Strains, Phase II (KMG-II): from individual species to whole genera.</title>
        <authorList>
            <person name="Goeker M."/>
        </authorList>
    </citation>
    <scope>NUCLEOTIDE SEQUENCE</scope>
    <source>
        <strain evidence="2">DSM 43935</strain>
    </source>
</reference>
<dbReference type="PANTHER" id="PTHR43135">
    <property type="entry name" value="ALPHA-D-RIBOSE 1-METHYLPHOSPHONATE 5-TRIPHOSPHATE DIPHOSPHATASE"/>
    <property type="match status" value="1"/>
</dbReference>
<dbReference type="Pfam" id="PF01979">
    <property type="entry name" value="Amidohydro_1"/>
    <property type="match status" value="1"/>
</dbReference>
<dbReference type="RefSeq" id="WP_253767262.1">
    <property type="nucleotide sequence ID" value="NZ_JAMTCK010000002.1"/>
</dbReference>
<dbReference type="InterPro" id="IPR011059">
    <property type="entry name" value="Metal-dep_hydrolase_composite"/>
</dbReference>
<dbReference type="Gene3D" id="1.20.58.520">
    <property type="entry name" value="Amidohydrolase"/>
    <property type="match status" value="1"/>
</dbReference>
<organism evidence="2 3">
    <name type="scientific">Goodfellowiella coeruleoviolacea</name>
    <dbReference type="NCBI Taxonomy" id="334858"/>
    <lineage>
        <taxon>Bacteria</taxon>
        <taxon>Bacillati</taxon>
        <taxon>Actinomycetota</taxon>
        <taxon>Actinomycetes</taxon>
        <taxon>Pseudonocardiales</taxon>
        <taxon>Pseudonocardiaceae</taxon>
        <taxon>Goodfellowiella</taxon>
    </lineage>
</organism>
<dbReference type="PANTHER" id="PTHR43135:SF3">
    <property type="entry name" value="ALPHA-D-RIBOSE 1-METHYLPHOSPHONATE 5-TRIPHOSPHATE DIPHOSPHATASE"/>
    <property type="match status" value="1"/>
</dbReference>
<evidence type="ECO:0000313" key="3">
    <source>
        <dbReference type="Proteomes" id="UP001206128"/>
    </source>
</evidence>
<dbReference type="SUPFAM" id="SSF51556">
    <property type="entry name" value="Metallo-dependent hydrolases"/>
    <property type="match status" value="1"/>
</dbReference>
<dbReference type="Proteomes" id="UP001206128">
    <property type="component" value="Unassembled WGS sequence"/>
</dbReference>
<dbReference type="EMBL" id="JAMTCK010000002">
    <property type="protein sequence ID" value="MCP2164012.1"/>
    <property type="molecule type" value="Genomic_DNA"/>
</dbReference>